<organism evidence="1 2">
    <name type="scientific">Halocynthiibacter halioticoli</name>
    <dbReference type="NCBI Taxonomy" id="2986804"/>
    <lineage>
        <taxon>Bacteria</taxon>
        <taxon>Pseudomonadati</taxon>
        <taxon>Pseudomonadota</taxon>
        <taxon>Alphaproteobacteria</taxon>
        <taxon>Rhodobacterales</taxon>
        <taxon>Paracoccaceae</taxon>
        <taxon>Halocynthiibacter</taxon>
    </lineage>
</organism>
<dbReference type="Proteomes" id="UP001208041">
    <property type="component" value="Unassembled WGS sequence"/>
</dbReference>
<evidence type="ECO:0000313" key="2">
    <source>
        <dbReference type="Proteomes" id="UP001208041"/>
    </source>
</evidence>
<keyword evidence="2" id="KW-1185">Reference proteome</keyword>
<dbReference type="SUPFAM" id="SSF52540">
    <property type="entry name" value="P-loop containing nucleoside triphosphate hydrolases"/>
    <property type="match status" value="1"/>
</dbReference>
<dbReference type="Gene3D" id="3.40.50.300">
    <property type="entry name" value="P-loop containing nucleotide triphosphate hydrolases"/>
    <property type="match status" value="1"/>
</dbReference>
<dbReference type="AlphaFoldDB" id="A0AAE3J352"/>
<protein>
    <submittedName>
        <fullName evidence="1">Sulfotransferase family protein</fullName>
    </submittedName>
</protein>
<evidence type="ECO:0000313" key="1">
    <source>
        <dbReference type="EMBL" id="MCV6824462.1"/>
    </source>
</evidence>
<dbReference type="RefSeq" id="WP_263953324.1">
    <property type="nucleotide sequence ID" value="NZ_JAOYFC010000002.1"/>
</dbReference>
<accession>A0AAE3J352</accession>
<dbReference type="EMBL" id="JAOYFC010000002">
    <property type="protein sequence ID" value="MCV6824462.1"/>
    <property type="molecule type" value="Genomic_DNA"/>
</dbReference>
<comment type="caution">
    <text evidence="1">The sequence shown here is derived from an EMBL/GenBank/DDBJ whole genome shotgun (WGS) entry which is preliminary data.</text>
</comment>
<reference evidence="1" key="1">
    <citation type="submission" date="2022-10" db="EMBL/GenBank/DDBJ databases">
        <authorList>
            <person name="Yue Y."/>
        </authorList>
    </citation>
    <scope>NUCLEOTIDE SEQUENCE</scope>
    <source>
        <strain evidence="1">Z654</strain>
    </source>
</reference>
<sequence length="197" mass="23046">MLIFAEEKLTYLAVPKTGSTAVEAKLAPRATSVLRNPPAMKHMPLYRYNRFLVPLLNKTGHGELETVAVVRNPIDWVGSWYRYRKREDLKNTPNSTLDMNFEEFLTGYLQEKQPAFAKVGSQSHFLTRNGKLRPTHLFQYEEFPAFIASMEERLCQKIELSRHNVSPLEEMEATEETLQRFEEKYALDFELWERASR</sequence>
<proteinExistence type="predicted"/>
<name>A0AAE3J352_9RHOB</name>
<dbReference type="InterPro" id="IPR027417">
    <property type="entry name" value="P-loop_NTPase"/>
</dbReference>
<gene>
    <name evidence="1" type="ORF">OH136_07815</name>
</gene>